<name>A0ABY8FM91_9SPHN</name>
<proteinExistence type="predicted"/>
<dbReference type="Proteomes" id="UP001215827">
    <property type="component" value="Chromosome"/>
</dbReference>
<accession>A0ABY8FM91</accession>
<dbReference type="PROSITE" id="PS51257">
    <property type="entry name" value="PROKAR_LIPOPROTEIN"/>
    <property type="match status" value="1"/>
</dbReference>
<evidence type="ECO:0000313" key="1">
    <source>
        <dbReference type="EMBL" id="WFL76136.1"/>
    </source>
</evidence>
<organism evidence="1 2">
    <name type="scientific">Altererythrobacter arenosus</name>
    <dbReference type="NCBI Taxonomy" id="3032592"/>
    <lineage>
        <taxon>Bacteria</taxon>
        <taxon>Pseudomonadati</taxon>
        <taxon>Pseudomonadota</taxon>
        <taxon>Alphaproteobacteria</taxon>
        <taxon>Sphingomonadales</taxon>
        <taxon>Erythrobacteraceae</taxon>
        <taxon>Altererythrobacter</taxon>
    </lineage>
</organism>
<sequence length="237" mass="25463">MRSIGVTLALVALGGCSAIQPARMRLPVELSAASARMVYSGIGGSTRGKFAVGAYHGSYERSEQRLAIFDAFVRNYGHSEFEIAGPEISSTIETRCQMREKVLDFGIAEFTTRPMAYRCEFTAEGRAIPSRFELQEVSRGIGGALSREERMGEIALGGETVQIRSVHKLDGSPIEMASPIGYVFEQHGEPVGAVELNGAPVLYLGNTADPGLVRTLTVAATTLAVFWDPANSALDDD</sequence>
<reference evidence="1 2" key="1">
    <citation type="submission" date="2023-03" db="EMBL/GenBank/DDBJ databases">
        <title>Altererythrobacter sp. CAU 1644 isolated from sand.</title>
        <authorList>
            <person name="Kim W."/>
        </authorList>
    </citation>
    <scope>NUCLEOTIDE SEQUENCE [LARGE SCALE GENOMIC DNA]</scope>
    <source>
        <strain evidence="1 2">CAU 1644</strain>
    </source>
</reference>
<keyword evidence="2" id="KW-1185">Reference proteome</keyword>
<gene>
    <name evidence="1" type="ORF">P7228_08985</name>
</gene>
<evidence type="ECO:0000313" key="2">
    <source>
        <dbReference type="Proteomes" id="UP001215827"/>
    </source>
</evidence>
<dbReference type="EMBL" id="CP121106">
    <property type="protein sequence ID" value="WFL76136.1"/>
    <property type="molecule type" value="Genomic_DNA"/>
</dbReference>
<dbReference type="RefSeq" id="WP_278014902.1">
    <property type="nucleotide sequence ID" value="NZ_CP121106.1"/>
</dbReference>
<protein>
    <submittedName>
        <fullName evidence="1">Uncharacterized protein</fullName>
    </submittedName>
</protein>